<reference evidence="2 3" key="1">
    <citation type="submission" date="2017-12" db="EMBL/GenBank/DDBJ databases">
        <title>Comparative genomics of Botrytis spp.</title>
        <authorList>
            <person name="Valero-Jimenez C.A."/>
            <person name="Tapia P."/>
            <person name="Veloso J."/>
            <person name="Silva-Moreno E."/>
            <person name="Staats M."/>
            <person name="Valdes J.H."/>
            <person name="Van Kan J.A.L."/>
        </authorList>
    </citation>
    <scope>NUCLEOTIDE SEQUENCE [LARGE SCALE GENOMIC DNA]</scope>
    <source>
        <strain evidence="2 3">MUCL11595</strain>
    </source>
</reference>
<evidence type="ECO:0000313" key="2">
    <source>
        <dbReference type="EMBL" id="TGO58983.1"/>
    </source>
</evidence>
<dbReference type="EMBL" id="PQXN01000049">
    <property type="protein sequence ID" value="TGO58983.1"/>
    <property type="molecule type" value="Genomic_DNA"/>
</dbReference>
<dbReference type="Proteomes" id="UP000297527">
    <property type="component" value="Unassembled WGS sequence"/>
</dbReference>
<keyword evidence="3" id="KW-1185">Reference proteome</keyword>
<dbReference type="OrthoDB" id="3563686at2759"/>
<sequence>MGIRQENRDTSYISPHVTNHEELASASIRPQSTNPINTTTSSPPIIQHGDPVAYTPSFQSTKAHRGSDVNKSADSDGIAQSSITLSPQAVDKMAFRERIEKWIEEVEHGEWEAETKGEEGEESMADGGVACGKKLKRDREGRGKVGVDDGVCGERS</sequence>
<evidence type="ECO:0000256" key="1">
    <source>
        <dbReference type="SAM" id="MobiDB-lite"/>
    </source>
</evidence>
<feature type="region of interest" description="Disordered" evidence="1">
    <location>
        <begin position="1"/>
        <end position="84"/>
    </location>
</feature>
<feature type="compositionally biased region" description="Basic and acidic residues" evidence="1">
    <location>
        <begin position="108"/>
        <end position="118"/>
    </location>
</feature>
<name>A0A4Z1IQG0_9HELO</name>
<feature type="region of interest" description="Disordered" evidence="1">
    <location>
        <begin position="108"/>
        <end position="156"/>
    </location>
</feature>
<evidence type="ECO:0000313" key="3">
    <source>
        <dbReference type="Proteomes" id="UP000297527"/>
    </source>
</evidence>
<feature type="compositionally biased region" description="Basic and acidic residues" evidence="1">
    <location>
        <begin position="137"/>
        <end position="156"/>
    </location>
</feature>
<gene>
    <name evidence="2" type="ORF">BCON_0049g00370</name>
</gene>
<dbReference type="AlphaFoldDB" id="A0A4Z1IQG0"/>
<proteinExistence type="predicted"/>
<protein>
    <submittedName>
        <fullName evidence="2">Uncharacterized protein</fullName>
    </submittedName>
</protein>
<accession>A0A4Z1IQG0</accession>
<organism evidence="2 3">
    <name type="scientific">Botryotinia convoluta</name>
    <dbReference type="NCBI Taxonomy" id="54673"/>
    <lineage>
        <taxon>Eukaryota</taxon>
        <taxon>Fungi</taxon>
        <taxon>Dikarya</taxon>
        <taxon>Ascomycota</taxon>
        <taxon>Pezizomycotina</taxon>
        <taxon>Leotiomycetes</taxon>
        <taxon>Helotiales</taxon>
        <taxon>Sclerotiniaceae</taxon>
        <taxon>Botryotinia</taxon>
    </lineage>
</organism>
<feature type="compositionally biased region" description="Basic and acidic residues" evidence="1">
    <location>
        <begin position="65"/>
        <end position="74"/>
    </location>
</feature>
<feature type="compositionally biased region" description="Low complexity" evidence="1">
    <location>
        <begin position="30"/>
        <end position="47"/>
    </location>
</feature>
<comment type="caution">
    <text evidence="2">The sequence shown here is derived from an EMBL/GenBank/DDBJ whole genome shotgun (WGS) entry which is preliminary data.</text>
</comment>